<protein>
    <submittedName>
        <fullName evidence="1">Uncharacterized protein</fullName>
    </submittedName>
</protein>
<dbReference type="Proteomes" id="UP000039865">
    <property type="component" value="Unassembled WGS sequence"/>
</dbReference>
<sequence>MLYIVYCLKVKEKIRIKELASLNAQIEFNPQMVHQNKNQFSLNQENFQNYSPLLQLKRPKLNINGLQQSELRKFNQIDSDFNEGTCDSSQKIIEEDDENIERNMEVLYTEDFQQSMEENECDEDAFIQFQVDHRKFDQLRIAKSKWILEKTNFNQKID</sequence>
<evidence type="ECO:0000313" key="2">
    <source>
        <dbReference type="Proteomes" id="UP000039865"/>
    </source>
</evidence>
<dbReference type="EMBL" id="CCKQ01009809">
    <property type="protein sequence ID" value="CDW81318.1"/>
    <property type="molecule type" value="Genomic_DNA"/>
</dbReference>
<dbReference type="AlphaFoldDB" id="A0A078AKG6"/>
<organism evidence="1 2">
    <name type="scientific">Stylonychia lemnae</name>
    <name type="common">Ciliate</name>
    <dbReference type="NCBI Taxonomy" id="5949"/>
    <lineage>
        <taxon>Eukaryota</taxon>
        <taxon>Sar</taxon>
        <taxon>Alveolata</taxon>
        <taxon>Ciliophora</taxon>
        <taxon>Intramacronucleata</taxon>
        <taxon>Spirotrichea</taxon>
        <taxon>Stichotrichia</taxon>
        <taxon>Sporadotrichida</taxon>
        <taxon>Oxytrichidae</taxon>
        <taxon>Stylonychinae</taxon>
        <taxon>Stylonychia</taxon>
    </lineage>
</organism>
<accession>A0A078AKG6</accession>
<evidence type="ECO:0000313" key="1">
    <source>
        <dbReference type="EMBL" id="CDW81318.1"/>
    </source>
</evidence>
<proteinExistence type="predicted"/>
<gene>
    <name evidence="1" type="primary">Contig8252.g8797</name>
    <name evidence="1" type="ORF">STYLEM_10333</name>
</gene>
<name>A0A078AKG6_STYLE</name>
<keyword evidence="2" id="KW-1185">Reference proteome</keyword>
<reference evidence="1 2" key="1">
    <citation type="submission" date="2014-06" db="EMBL/GenBank/DDBJ databases">
        <authorList>
            <person name="Swart Estienne"/>
        </authorList>
    </citation>
    <scope>NUCLEOTIDE SEQUENCE [LARGE SCALE GENOMIC DNA]</scope>
    <source>
        <strain evidence="1 2">130c</strain>
    </source>
</reference>
<dbReference type="InParanoid" id="A0A078AKG6"/>